<evidence type="ECO:0000313" key="1">
    <source>
        <dbReference type="EMBL" id="MCI71145.1"/>
    </source>
</evidence>
<sequence length="14" mass="1384">AIIVSIPFPLTVGG</sequence>
<proteinExistence type="predicted"/>
<organism evidence="1 2">
    <name type="scientific">Trifolium medium</name>
    <dbReference type="NCBI Taxonomy" id="97028"/>
    <lineage>
        <taxon>Eukaryota</taxon>
        <taxon>Viridiplantae</taxon>
        <taxon>Streptophyta</taxon>
        <taxon>Embryophyta</taxon>
        <taxon>Tracheophyta</taxon>
        <taxon>Spermatophyta</taxon>
        <taxon>Magnoliopsida</taxon>
        <taxon>eudicotyledons</taxon>
        <taxon>Gunneridae</taxon>
        <taxon>Pentapetalae</taxon>
        <taxon>rosids</taxon>
        <taxon>fabids</taxon>
        <taxon>Fabales</taxon>
        <taxon>Fabaceae</taxon>
        <taxon>Papilionoideae</taxon>
        <taxon>50 kb inversion clade</taxon>
        <taxon>NPAAA clade</taxon>
        <taxon>Hologalegina</taxon>
        <taxon>IRL clade</taxon>
        <taxon>Trifolieae</taxon>
        <taxon>Trifolium</taxon>
    </lineage>
</organism>
<protein>
    <submittedName>
        <fullName evidence="1">Uncharacterized protein</fullName>
    </submittedName>
</protein>
<keyword evidence="2" id="KW-1185">Reference proteome</keyword>
<reference evidence="1 2" key="1">
    <citation type="journal article" date="2018" name="Front. Plant Sci.">
        <title>Red Clover (Trifolium pratense) and Zigzag Clover (T. medium) - A Picture of Genomic Similarities and Differences.</title>
        <authorList>
            <person name="Dluhosova J."/>
            <person name="Istvanek J."/>
            <person name="Nedelnik J."/>
            <person name="Repkova J."/>
        </authorList>
    </citation>
    <scope>NUCLEOTIDE SEQUENCE [LARGE SCALE GENOMIC DNA]</scope>
    <source>
        <strain evidence="2">cv. 10/8</strain>
        <tissue evidence="1">Leaf</tissue>
    </source>
</reference>
<feature type="non-terminal residue" evidence="1">
    <location>
        <position position="1"/>
    </location>
</feature>
<accession>A0A392UHE1</accession>
<evidence type="ECO:0000313" key="2">
    <source>
        <dbReference type="Proteomes" id="UP000265520"/>
    </source>
</evidence>
<dbReference type="EMBL" id="LXQA010790430">
    <property type="protein sequence ID" value="MCI71145.1"/>
    <property type="molecule type" value="Genomic_DNA"/>
</dbReference>
<dbReference type="Proteomes" id="UP000265520">
    <property type="component" value="Unassembled WGS sequence"/>
</dbReference>
<name>A0A392UHE1_9FABA</name>
<comment type="caution">
    <text evidence="1">The sequence shown here is derived from an EMBL/GenBank/DDBJ whole genome shotgun (WGS) entry which is preliminary data.</text>
</comment>